<proteinExistence type="predicted"/>
<dbReference type="GO" id="GO:0016279">
    <property type="term" value="F:protein-lysine N-methyltransferase activity"/>
    <property type="evidence" value="ECO:0007669"/>
    <property type="project" value="TreeGrafter"/>
</dbReference>
<keyword evidence="4" id="KW-1185">Reference proteome</keyword>
<dbReference type="PANTHER" id="PTHR13271:SF151">
    <property type="entry name" value="SET DOMAIN-CONTAINING PROTEIN 4"/>
    <property type="match status" value="1"/>
</dbReference>
<dbReference type="InterPro" id="IPR046341">
    <property type="entry name" value="SET_dom_sf"/>
</dbReference>
<dbReference type="PANTHER" id="PTHR13271">
    <property type="entry name" value="UNCHARACTERIZED PUTATIVE METHYLTRANSFERASE"/>
    <property type="match status" value="1"/>
</dbReference>
<dbReference type="Gene3D" id="3.90.1410.10">
    <property type="entry name" value="set domain protein methyltransferase, domain 1"/>
    <property type="match status" value="1"/>
</dbReference>
<feature type="signal peptide" evidence="1">
    <location>
        <begin position="1"/>
        <end position="18"/>
    </location>
</feature>
<dbReference type="AlphaFoldDB" id="A0A813CJI8"/>
<comment type="caution">
    <text evidence="3">The sequence shown here is derived from an EMBL/GenBank/DDBJ whole genome shotgun (WGS) entry which is preliminary data.</text>
</comment>
<reference evidence="3" key="1">
    <citation type="submission" date="2021-02" db="EMBL/GenBank/DDBJ databases">
        <authorList>
            <person name="Dougan E. K."/>
            <person name="Rhodes N."/>
            <person name="Thang M."/>
            <person name="Chan C."/>
        </authorList>
    </citation>
    <scope>NUCLEOTIDE SEQUENCE</scope>
</reference>
<keyword evidence="1" id="KW-0732">Signal</keyword>
<name>A0A813CJI8_9DINO</name>
<evidence type="ECO:0000256" key="1">
    <source>
        <dbReference type="SAM" id="SignalP"/>
    </source>
</evidence>
<feature type="domain" description="SET" evidence="2">
    <location>
        <begin position="120"/>
        <end position="302"/>
    </location>
</feature>
<dbReference type="InterPro" id="IPR001214">
    <property type="entry name" value="SET_dom"/>
</dbReference>
<evidence type="ECO:0000313" key="3">
    <source>
        <dbReference type="EMBL" id="CAE7942550.1"/>
    </source>
</evidence>
<accession>A0A813CJI8</accession>
<evidence type="ECO:0000259" key="2">
    <source>
        <dbReference type="PROSITE" id="PS50280"/>
    </source>
</evidence>
<gene>
    <name evidence="3" type="ORF">SNEC2469_LOCUS34704</name>
</gene>
<protein>
    <recommendedName>
        <fullName evidence="2">SET domain-containing protein</fullName>
    </recommendedName>
</protein>
<evidence type="ECO:0000313" key="4">
    <source>
        <dbReference type="Proteomes" id="UP000601435"/>
    </source>
</evidence>
<organism evidence="3 4">
    <name type="scientific">Symbiodinium necroappetens</name>
    <dbReference type="NCBI Taxonomy" id="1628268"/>
    <lineage>
        <taxon>Eukaryota</taxon>
        <taxon>Sar</taxon>
        <taxon>Alveolata</taxon>
        <taxon>Dinophyceae</taxon>
        <taxon>Suessiales</taxon>
        <taxon>Symbiodiniaceae</taxon>
        <taxon>Symbiodinium</taxon>
    </lineage>
</organism>
<dbReference type="InterPro" id="IPR050600">
    <property type="entry name" value="SETD3_SETD6_MTase"/>
</dbReference>
<dbReference type="CDD" id="cd10527">
    <property type="entry name" value="SET_LSMT"/>
    <property type="match status" value="1"/>
</dbReference>
<dbReference type="Pfam" id="PF00856">
    <property type="entry name" value="SET"/>
    <property type="match status" value="1"/>
</dbReference>
<dbReference type="PROSITE" id="PS50280">
    <property type="entry name" value="SET"/>
    <property type="match status" value="1"/>
</dbReference>
<feature type="chain" id="PRO_5032727293" description="SET domain-containing protein" evidence="1">
    <location>
        <begin position="19"/>
        <end position="462"/>
    </location>
</feature>
<dbReference type="Proteomes" id="UP000601435">
    <property type="component" value="Unassembled WGS sequence"/>
</dbReference>
<sequence>MKARVLCLSTVLLAGVRGVHPPPDQCCDGPARPVNWISLSNTSALAAACTQLHYSKENSLGCAALTACTHDGEELWMTCPDGFEADCVLGCTALPKASSCPDPQQSLVEWLSSNGGFIDPRLRIDYGQLGRGLFATEDIEISEVLVSLPSEVIILDGRSPCLAIKRLRNELQKGPCSFYWPYLKTLHEIEISLPAVWSLEDLALLDGLPTPKGGWQSYTQQYFKDCLESDGDALALRALLLYHTRAGPLGMTPVADIMNHGYNMTWHGFDQEDVMKPHGRGTFWIRSSSAIKAGSEVLNSIVNGVAFRPTLAAGMHADDFDGAAEIFRNYGFMEDPPVMWWFDSAASGTRHAWIQMDAKGTPSWFADTDDHGPGTNLTGLVEDGSALLEDLQVREARLGMIYGPGTDEQPFSFDMKLQIGKRHRRMALAYRQAFKNALKAAIEAAKVELRASGAPSPGKQEL</sequence>
<dbReference type="SUPFAM" id="SSF82199">
    <property type="entry name" value="SET domain"/>
    <property type="match status" value="1"/>
</dbReference>
<dbReference type="OrthoDB" id="341421at2759"/>
<dbReference type="EMBL" id="CAJNJA010097030">
    <property type="protein sequence ID" value="CAE7942550.1"/>
    <property type="molecule type" value="Genomic_DNA"/>
</dbReference>